<dbReference type="FunFam" id="3.30.565.10:FF:000017">
    <property type="entry name" value="PMS1 homolog 1, mismatch repair system component"/>
    <property type="match status" value="1"/>
</dbReference>
<evidence type="ECO:0000313" key="8">
    <source>
        <dbReference type="RefSeq" id="XP_026666477.1"/>
    </source>
</evidence>
<keyword evidence="2" id="KW-0227">DNA damage</keyword>
<dbReference type="RefSeq" id="XP_026666477.1">
    <property type="nucleotide sequence ID" value="XM_026810676.1"/>
</dbReference>
<sequence>MSISALDKETARILRTSQIITSVSTATKELIENALDAGGQNIEINLLDNGCSLIEVKDDGCGISKVNAPYVALQNYTSKLSNFSDLETLETYGFRGEALYALSSISDVTIVTKTAQDEVASSYTIDHSGNILKSELCHRPTGTTVQVRELFKLIPVRRQIIKNPKKSSQDVKALKSMIISYAMCKYSVRIFFKVDKNIVFSKVRANTLEEAVQNTLGTRVTGNMSWIDVTDTDIKIKMMVPSKETANVADIVQSDAQYIFVNDRPVKQKELEKIASKIIMEGIGQDPSSKKKPIFVIYILLNAANIDVNLEPNKTTILFKEKNVIFDTIQKHLDKFYGIPREVQEDCDISFADYQDYSQKTNTDNIESVPPTCKKRKVETEENIEGVVKEESESKNVTHRLNFVDGNNVACNEEMHDSTNERNREDETGEKRDETVNRNLNGRLPPLDLSESDSNDSQYNNMSVKEMIDDSPQFELTPSNESLDKLPYVDLGDDFEMIGENKENKMNNLNVGTVRKENNSDTKNVVTLQDWSKGHVSNLKGGTDVIPLNRAESNELSESDTHTNACKGFAIYSERVRPEVMGKFGDLTAAQCAQTITTLWKNLSPEERGYYRDLARDRELERKEKRNKAAEKEAAEKVKTKNRLLEAIGKMNFNMTQKQNLVLRTTVPWNIDIEKVTDNYQNNRSIACNQHPKLVVGPVGPNLWITHRSDHIWILDSRNLKKKLQICDTDTSEDDAETVEHLLQQWFSRTDDLSLLHPVHALSQITNS</sequence>
<dbReference type="SMART" id="SM01340">
    <property type="entry name" value="DNA_mis_repair"/>
    <property type="match status" value="1"/>
</dbReference>
<dbReference type="InterPro" id="IPR002099">
    <property type="entry name" value="MutL/Mlh/PMS"/>
</dbReference>
<dbReference type="GO" id="GO:0016887">
    <property type="term" value="F:ATP hydrolysis activity"/>
    <property type="evidence" value="ECO:0007669"/>
    <property type="project" value="InterPro"/>
</dbReference>
<dbReference type="CDD" id="cd00782">
    <property type="entry name" value="MutL_Trans"/>
    <property type="match status" value="1"/>
</dbReference>
<dbReference type="InterPro" id="IPR013507">
    <property type="entry name" value="DNA_mismatch_S5_2-like"/>
</dbReference>
<dbReference type="GO" id="GO:0005524">
    <property type="term" value="F:ATP binding"/>
    <property type="evidence" value="ECO:0007669"/>
    <property type="project" value="InterPro"/>
</dbReference>
<dbReference type="InterPro" id="IPR014762">
    <property type="entry name" value="DNA_mismatch_repair_CS"/>
</dbReference>
<proteinExistence type="inferred from homology"/>
<dbReference type="Gene3D" id="3.30.565.10">
    <property type="entry name" value="Histidine kinase-like ATPase, C-terminal domain"/>
    <property type="match status" value="1"/>
</dbReference>
<comment type="similarity">
    <text evidence="1">Belongs to the DNA mismatch repair MutL/HexB family.</text>
</comment>
<dbReference type="Pfam" id="PF01119">
    <property type="entry name" value="DNA_mis_repair"/>
    <property type="match status" value="1"/>
</dbReference>
<dbReference type="Gene3D" id="3.30.230.10">
    <property type="match status" value="1"/>
</dbReference>
<evidence type="ECO:0000256" key="1">
    <source>
        <dbReference type="ARBA" id="ARBA00006082"/>
    </source>
</evidence>
<keyword evidence="7" id="KW-1185">Reference proteome</keyword>
<dbReference type="PROSITE" id="PS00058">
    <property type="entry name" value="DNA_MISMATCH_REPAIR_1"/>
    <property type="match status" value="1"/>
</dbReference>
<dbReference type="PANTHER" id="PTHR10073">
    <property type="entry name" value="DNA MISMATCH REPAIR PROTEIN MLH, PMS, MUTL"/>
    <property type="match status" value="1"/>
</dbReference>
<dbReference type="Pfam" id="PF13589">
    <property type="entry name" value="HATPase_c_3"/>
    <property type="match status" value="1"/>
</dbReference>
<evidence type="ECO:0000259" key="6">
    <source>
        <dbReference type="SMART" id="SM01340"/>
    </source>
</evidence>
<feature type="region of interest" description="Disordered" evidence="4">
    <location>
        <begin position="406"/>
        <end position="458"/>
    </location>
</feature>
<dbReference type="SMART" id="SM00398">
    <property type="entry name" value="HMG"/>
    <property type="match status" value="1"/>
</dbReference>
<reference evidence="8 9" key="1">
    <citation type="submission" date="2025-04" db="UniProtKB">
        <authorList>
            <consortium name="RefSeq"/>
        </authorList>
    </citation>
    <scope>IDENTIFICATION</scope>
    <source>
        <tissue evidence="8 9">Whole body</tissue>
    </source>
</reference>
<keyword evidence="3" id="KW-0175">Coiled coil</keyword>
<dbReference type="CDD" id="cd16926">
    <property type="entry name" value="HATPase_MutL-MLH-PMS-like"/>
    <property type="match status" value="1"/>
</dbReference>
<dbReference type="Gene3D" id="1.10.30.10">
    <property type="entry name" value="High mobility group box domain"/>
    <property type="match status" value="1"/>
</dbReference>
<dbReference type="SUPFAM" id="SSF54211">
    <property type="entry name" value="Ribosomal protein S5 domain 2-like"/>
    <property type="match status" value="1"/>
</dbReference>
<dbReference type="GeneID" id="108632700"/>
<dbReference type="GO" id="GO:0030983">
    <property type="term" value="F:mismatched DNA binding"/>
    <property type="evidence" value="ECO:0007669"/>
    <property type="project" value="InterPro"/>
</dbReference>
<protein>
    <submittedName>
        <fullName evidence="8 9">PMS1 protein homolog 1-like isoform X1</fullName>
    </submittedName>
</protein>
<dbReference type="InterPro" id="IPR009071">
    <property type="entry name" value="HMG_box_dom"/>
</dbReference>
<evidence type="ECO:0000256" key="2">
    <source>
        <dbReference type="ARBA" id="ARBA00022763"/>
    </source>
</evidence>
<evidence type="ECO:0000313" key="9">
    <source>
        <dbReference type="RefSeq" id="XP_026666478.1"/>
    </source>
</evidence>
<dbReference type="NCBIfam" id="TIGR00585">
    <property type="entry name" value="mutl"/>
    <property type="match status" value="1"/>
</dbReference>
<dbReference type="CDD" id="cd00084">
    <property type="entry name" value="HMG-box_SF"/>
    <property type="match status" value="1"/>
</dbReference>
<evidence type="ECO:0000313" key="7">
    <source>
        <dbReference type="Proteomes" id="UP000694925"/>
    </source>
</evidence>
<evidence type="ECO:0000259" key="5">
    <source>
        <dbReference type="SMART" id="SM00398"/>
    </source>
</evidence>
<dbReference type="RefSeq" id="XP_026666478.1">
    <property type="nucleotide sequence ID" value="XM_026810677.1"/>
</dbReference>
<dbReference type="GO" id="GO:0006298">
    <property type="term" value="P:mismatch repair"/>
    <property type="evidence" value="ECO:0007669"/>
    <property type="project" value="InterPro"/>
</dbReference>
<evidence type="ECO:0000256" key="3">
    <source>
        <dbReference type="SAM" id="Coils"/>
    </source>
</evidence>
<dbReference type="InterPro" id="IPR020568">
    <property type="entry name" value="Ribosomal_Su5_D2-typ_SF"/>
</dbReference>
<gene>
    <name evidence="8 9" type="primary">LOC108632700</name>
</gene>
<feature type="coiled-coil region" evidence="3">
    <location>
        <begin position="620"/>
        <end position="647"/>
    </location>
</feature>
<dbReference type="AlphaFoldDB" id="A0AAJ7W7Y1"/>
<dbReference type="SUPFAM" id="SSF47095">
    <property type="entry name" value="HMG-box"/>
    <property type="match status" value="1"/>
</dbReference>
<dbReference type="InterPro" id="IPR038973">
    <property type="entry name" value="MutL/Mlh/Pms-like"/>
</dbReference>
<dbReference type="KEGG" id="ccal:108632700"/>
<dbReference type="InterPro" id="IPR036910">
    <property type="entry name" value="HMG_box_dom_sf"/>
</dbReference>
<dbReference type="GO" id="GO:0032389">
    <property type="term" value="C:MutLalpha complex"/>
    <property type="evidence" value="ECO:0007669"/>
    <property type="project" value="TreeGrafter"/>
</dbReference>
<dbReference type="InterPro" id="IPR036890">
    <property type="entry name" value="HATPase_C_sf"/>
</dbReference>
<dbReference type="Proteomes" id="UP000694925">
    <property type="component" value="Unplaced"/>
</dbReference>
<name>A0AAJ7W7Y1_9HYME</name>
<feature type="domain" description="HMG box" evidence="5">
    <location>
        <begin position="565"/>
        <end position="632"/>
    </location>
</feature>
<dbReference type="PANTHER" id="PTHR10073:SF54">
    <property type="entry name" value="PMS1 PROTEIN HOMOLOG 1"/>
    <property type="match status" value="1"/>
</dbReference>
<feature type="compositionally biased region" description="Basic and acidic residues" evidence="4">
    <location>
        <begin position="413"/>
        <end position="436"/>
    </location>
</feature>
<accession>A0AAJ7W7Y1</accession>
<dbReference type="InterPro" id="IPR014721">
    <property type="entry name" value="Ribsml_uS5_D2-typ_fold_subgr"/>
</dbReference>
<feature type="domain" description="DNA mismatch repair protein S5" evidence="6">
    <location>
        <begin position="212"/>
        <end position="338"/>
    </location>
</feature>
<organism evidence="7 9">
    <name type="scientific">Ceratina calcarata</name>
    <dbReference type="NCBI Taxonomy" id="156304"/>
    <lineage>
        <taxon>Eukaryota</taxon>
        <taxon>Metazoa</taxon>
        <taxon>Ecdysozoa</taxon>
        <taxon>Arthropoda</taxon>
        <taxon>Hexapoda</taxon>
        <taxon>Insecta</taxon>
        <taxon>Pterygota</taxon>
        <taxon>Neoptera</taxon>
        <taxon>Endopterygota</taxon>
        <taxon>Hymenoptera</taxon>
        <taxon>Apocrita</taxon>
        <taxon>Aculeata</taxon>
        <taxon>Apoidea</taxon>
        <taxon>Anthophila</taxon>
        <taxon>Apidae</taxon>
        <taxon>Ceratina</taxon>
        <taxon>Zadontomerus</taxon>
    </lineage>
</organism>
<evidence type="ECO:0000256" key="4">
    <source>
        <dbReference type="SAM" id="MobiDB-lite"/>
    </source>
</evidence>
<dbReference type="GO" id="GO:0140664">
    <property type="term" value="F:ATP-dependent DNA damage sensor activity"/>
    <property type="evidence" value="ECO:0007669"/>
    <property type="project" value="InterPro"/>
</dbReference>
<dbReference type="SUPFAM" id="SSF55874">
    <property type="entry name" value="ATPase domain of HSP90 chaperone/DNA topoisomerase II/histidine kinase"/>
    <property type="match status" value="1"/>
</dbReference>